<evidence type="ECO:0000313" key="14">
    <source>
        <dbReference type="Proteomes" id="UP000016924"/>
    </source>
</evidence>
<keyword evidence="2" id="KW-0813">Transport</keyword>
<dbReference type="GO" id="GO:0016020">
    <property type="term" value="C:membrane"/>
    <property type="evidence" value="ECO:0007669"/>
    <property type="project" value="UniProtKB-SubCell"/>
</dbReference>
<dbReference type="GO" id="GO:0006814">
    <property type="term" value="P:sodium ion transport"/>
    <property type="evidence" value="ECO:0007669"/>
    <property type="project" value="UniProtKB-KW"/>
</dbReference>
<evidence type="ECO:0000256" key="4">
    <source>
        <dbReference type="ARBA" id="ARBA00022692"/>
    </source>
</evidence>
<reference evidence="14" key="1">
    <citation type="submission" date="2012-06" db="EMBL/GenBank/DDBJ databases">
        <title>The genome sequence of Coniosporium apollinis CBS 100218.</title>
        <authorList>
            <consortium name="The Broad Institute Genome Sequencing Platform"/>
            <person name="Cuomo C."/>
            <person name="Gorbushina A."/>
            <person name="Noack S."/>
            <person name="Walker B."/>
            <person name="Young S.K."/>
            <person name="Zeng Q."/>
            <person name="Gargeya S."/>
            <person name="Fitzgerald M."/>
            <person name="Haas B."/>
            <person name="Abouelleil A."/>
            <person name="Alvarado L."/>
            <person name="Arachchi H.M."/>
            <person name="Berlin A.M."/>
            <person name="Chapman S.B."/>
            <person name="Goldberg J."/>
            <person name="Griggs A."/>
            <person name="Gujja S."/>
            <person name="Hansen M."/>
            <person name="Howarth C."/>
            <person name="Imamovic A."/>
            <person name="Larimer J."/>
            <person name="McCowan C."/>
            <person name="Montmayeur A."/>
            <person name="Murphy C."/>
            <person name="Neiman D."/>
            <person name="Pearson M."/>
            <person name="Priest M."/>
            <person name="Roberts A."/>
            <person name="Saif S."/>
            <person name="Shea T."/>
            <person name="Sisk P."/>
            <person name="Sykes S."/>
            <person name="Wortman J."/>
            <person name="Nusbaum C."/>
            <person name="Birren B."/>
        </authorList>
    </citation>
    <scope>NUCLEOTIDE SEQUENCE [LARGE SCALE GENOMIC DNA]</scope>
    <source>
        <strain evidence="14">CBS 100218</strain>
    </source>
</reference>
<dbReference type="GeneID" id="19903195"/>
<evidence type="ECO:0000256" key="3">
    <source>
        <dbReference type="ARBA" id="ARBA00022449"/>
    </source>
</evidence>
<keyword evidence="7" id="KW-0406">Ion transport</keyword>
<protein>
    <recommendedName>
        <fullName evidence="12">Cation/H+ exchanger transmembrane domain-containing protein</fullName>
    </recommendedName>
</protein>
<evidence type="ECO:0000259" key="12">
    <source>
        <dbReference type="Pfam" id="PF00999"/>
    </source>
</evidence>
<evidence type="ECO:0000313" key="13">
    <source>
        <dbReference type="EMBL" id="EON66638.1"/>
    </source>
</evidence>
<comment type="subcellular location">
    <subcellularLocation>
        <location evidence="1">Membrane</location>
        <topology evidence="1">Multi-pass membrane protein</topology>
    </subcellularLocation>
</comment>
<feature type="domain" description="Cation/H+ exchanger transmembrane" evidence="12">
    <location>
        <begin position="44"/>
        <end position="282"/>
    </location>
</feature>
<keyword evidence="14" id="KW-1185">Reference proteome</keyword>
<evidence type="ECO:0000256" key="1">
    <source>
        <dbReference type="ARBA" id="ARBA00004141"/>
    </source>
</evidence>
<keyword evidence="4 11" id="KW-0812">Transmembrane</keyword>
<dbReference type="PANTHER" id="PTHR43562:SF3">
    <property type="entry name" value="SODIUM ION_PROTON EXCHANGER (EUROFUNG)"/>
    <property type="match status" value="1"/>
</dbReference>
<dbReference type="PANTHER" id="PTHR43562">
    <property type="entry name" value="NAPA-TYPE SODIUM/HYDROGEN ANTIPORTER"/>
    <property type="match status" value="1"/>
</dbReference>
<evidence type="ECO:0000256" key="8">
    <source>
        <dbReference type="ARBA" id="ARBA00023136"/>
    </source>
</evidence>
<feature type="transmembrane region" description="Helical" evidence="11">
    <location>
        <begin position="39"/>
        <end position="57"/>
    </location>
</feature>
<dbReference type="OrthoDB" id="1288932at2759"/>
<sequence length="610" mass="64425">MADSSSTSLPYHEPSIITILIQSSFLLLLNTINSVLDKTLYCGLLGQVFLGVAWGVPGAQWLGLEPQEVIVQLGYLGLILLVYEGGLSTNFSSLKANLALSTVVAITGISVPISLSFSLQGLVWATPLQAFAAGAAPCSTSLGTTFTVLSASGLTTTRLGVVLTSAAMMDDVVGLVMVQVISNLGGSSDAISAVTVVRPVLVSLAFAVAVPVACRLLVKPLTVWLNGQRQGNQSGFVHRTLSRIQTAFAVHTPLLLGFVTGASYAGTSNLFAAYLAGAAISWWDEEVPHICIDPKGRNRRPSLPDAGGSDLTPAKQSQPADTQPSRNSVEAEVTAPTGSAEAISHSNRLVEGPLIGDISNGNSGIAVYEVYYEQAVNRILKPLFFASIGFSIPITRMFTGPVLWRGMIYTILMAFAKLVCGIWLIRLSAPPSKILEYARVKVQIPRLAHFWGRRSDLSKTTSPRPQKPTQASARSSDPPEPQPATELLSIPVASAATSPPAPEPPTRQARFRSENPAKPRSLYPAAILGSAMVARGEIGFLISSIAETNGIFASSGSGGESDIFLVVTWAIVLCTVLGPLCVGLLVRRAKRLEGERESGAGDVLGVWGVR</sequence>
<dbReference type="GO" id="GO:0015297">
    <property type="term" value="F:antiporter activity"/>
    <property type="evidence" value="ECO:0007669"/>
    <property type="project" value="UniProtKB-KW"/>
</dbReference>
<dbReference type="eggNOG" id="ENOG502QU6S">
    <property type="taxonomic scope" value="Eukaryota"/>
</dbReference>
<organism evidence="13 14">
    <name type="scientific">Coniosporium apollinis (strain CBS 100218)</name>
    <name type="common">Rock-inhabiting black yeast</name>
    <dbReference type="NCBI Taxonomy" id="1168221"/>
    <lineage>
        <taxon>Eukaryota</taxon>
        <taxon>Fungi</taxon>
        <taxon>Dikarya</taxon>
        <taxon>Ascomycota</taxon>
        <taxon>Pezizomycotina</taxon>
        <taxon>Dothideomycetes</taxon>
        <taxon>Dothideomycetes incertae sedis</taxon>
        <taxon>Coniosporium</taxon>
    </lineage>
</organism>
<keyword evidence="6" id="KW-0915">Sodium</keyword>
<feature type="transmembrane region" description="Helical" evidence="11">
    <location>
        <begin position="161"/>
        <end position="181"/>
    </location>
</feature>
<evidence type="ECO:0000256" key="2">
    <source>
        <dbReference type="ARBA" id="ARBA00022448"/>
    </source>
</evidence>
<dbReference type="GO" id="GO:1902600">
    <property type="term" value="P:proton transmembrane transport"/>
    <property type="evidence" value="ECO:0007669"/>
    <property type="project" value="InterPro"/>
</dbReference>
<keyword evidence="3" id="KW-0050">Antiport</keyword>
<feature type="region of interest" description="Disordered" evidence="10">
    <location>
        <begin position="455"/>
        <end position="517"/>
    </location>
</feature>
<feature type="transmembrane region" description="Helical" evidence="11">
    <location>
        <begin position="98"/>
        <end position="118"/>
    </location>
</feature>
<evidence type="ECO:0000256" key="11">
    <source>
        <dbReference type="SAM" id="Phobius"/>
    </source>
</evidence>
<gene>
    <name evidence="13" type="ORF">W97_05884</name>
</gene>
<feature type="transmembrane region" description="Helical" evidence="11">
    <location>
        <begin position="201"/>
        <end position="218"/>
    </location>
</feature>
<dbReference type="RefSeq" id="XP_007781955.1">
    <property type="nucleotide sequence ID" value="XM_007783765.1"/>
</dbReference>
<keyword evidence="8 11" id="KW-0472">Membrane</keyword>
<dbReference type="InterPro" id="IPR038770">
    <property type="entry name" value="Na+/solute_symporter_sf"/>
</dbReference>
<dbReference type="OMA" id="TWAITLC"/>
<keyword evidence="9" id="KW-0739">Sodium transport</keyword>
<keyword evidence="5 11" id="KW-1133">Transmembrane helix</keyword>
<dbReference type="Gene3D" id="1.20.1530.20">
    <property type="match status" value="3"/>
</dbReference>
<feature type="region of interest" description="Disordered" evidence="10">
    <location>
        <begin position="294"/>
        <end position="338"/>
    </location>
</feature>
<evidence type="ECO:0000256" key="10">
    <source>
        <dbReference type="SAM" id="MobiDB-lite"/>
    </source>
</evidence>
<feature type="compositionally biased region" description="Polar residues" evidence="10">
    <location>
        <begin position="458"/>
        <end position="475"/>
    </location>
</feature>
<dbReference type="Proteomes" id="UP000016924">
    <property type="component" value="Unassembled WGS sequence"/>
</dbReference>
<feature type="transmembrane region" description="Helical" evidence="11">
    <location>
        <begin position="130"/>
        <end position="149"/>
    </location>
</feature>
<name>R7YXS3_CONA1</name>
<dbReference type="InterPro" id="IPR006153">
    <property type="entry name" value="Cation/H_exchanger_TM"/>
</dbReference>
<dbReference type="AlphaFoldDB" id="R7YXS3"/>
<feature type="transmembrane region" description="Helical" evidence="11">
    <location>
        <begin position="563"/>
        <end position="586"/>
    </location>
</feature>
<proteinExistence type="predicted"/>
<dbReference type="EMBL" id="JH767581">
    <property type="protein sequence ID" value="EON66638.1"/>
    <property type="molecule type" value="Genomic_DNA"/>
</dbReference>
<dbReference type="Pfam" id="PF00999">
    <property type="entry name" value="Na_H_Exchanger"/>
    <property type="match status" value="1"/>
</dbReference>
<evidence type="ECO:0000256" key="5">
    <source>
        <dbReference type="ARBA" id="ARBA00022989"/>
    </source>
</evidence>
<dbReference type="HOGENOM" id="CLU_024407_1_0_1"/>
<feature type="transmembrane region" description="Helical" evidence="11">
    <location>
        <begin position="15"/>
        <end position="32"/>
    </location>
</feature>
<feature type="compositionally biased region" description="Polar residues" evidence="10">
    <location>
        <begin position="314"/>
        <end position="328"/>
    </location>
</feature>
<feature type="transmembrane region" description="Helical" evidence="11">
    <location>
        <begin position="69"/>
        <end position="86"/>
    </location>
</feature>
<accession>R7YXS3</accession>
<evidence type="ECO:0000256" key="6">
    <source>
        <dbReference type="ARBA" id="ARBA00023053"/>
    </source>
</evidence>
<feature type="transmembrane region" description="Helical" evidence="11">
    <location>
        <begin position="406"/>
        <end position="425"/>
    </location>
</feature>
<evidence type="ECO:0000256" key="7">
    <source>
        <dbReference type="ARBA" id="ARBA00023065"/>
    </source>
</evidence>
<evidence type="ECO:0000256" key="9">
    <source>
        <dbReference type="ARBA" id="ARBA00023201"/>
    </source>
</evidence>